<feature type="domain" description="Mechanosensitive ion channel MscS C-terminal" evidence="10">
    <location>
        <begin position="613"/>
        <end position="701"/>
    </location>
</feature>
<dbReference type="InterPro" id="IPR011014">
    <property type="entry name" value="MscS_channel_TM-2"/>
</dbReference>
<evidence type="ECO:0000256" key="5">
    <source>
        <dbReference type="ARBA" id="ARBA00022989"/>
    </source>
</evidence>
<dbReference type="SUPFAM" id="SSF50182">
    <property type="entry name" value="Sm-like ribonucleoproteins"/>
    <property type="match status" value="1"/>
</dbReference>
<feature type="transmembrane region" description="Helical" evidence="8">
    <location>
        <begin position="234"/>
        <end position="255"/>
    </location>
</feature>
<feature type="transmembrane region" description="Helical" evidence="8">
    <location>
        <begin position="312"/>
        <end position="332"/>
    </location>
</feature>
<dbReference type="InterPro" id="IPR049278">
    <property type="entry name" value="MS_channel_C"/>
</dbReference>
<dbReference type="InterPro" id="IPR049142">
    <property type="entry name" value="MS_channel_1st"/>
</dbReference>
<dbReference type="InterPro" id="IPR023408">
    <property type="entry name" value="MscS_beta-dom_sf"/>
</dbReference>
<feature type="transmembrane region" description="Helical" evidence="8">
    <location>
        <begin position="267"/>
        <end position="291"/>
    </location>
</feature>
<keyword evidence="4 8" id="KW-0812">Transmembrane</keyword>
<dbReference type="Pfam" id="PF00924">
    <property type="entry name" value="MS_channel_2nd"/>
    <property type="match status" value="1"/>
</dbReference>
<dbReference type="Proteomes" id="UP000193396">
    <property type="component" value="Unassembled WGS sequence"/>
</dbReference>
<feature type="transmembrane region" description="Helical" evidence="8">
    <location>
        <begin position="526"/>
        <end position="545"/>
    </location>
</feature>
<dbReference type="SUPFAM" id="SSF82861">
    <property type="entry name" value="Mechanosensitive channel protein MscS (YggB), transmembrane region"/>
    <property type="match status" value="1"/>
</dbReference>
<feature type="domain" description="Mechanosensitive ion channel transmembrane helices 2/3" evidence="11">
    <location>
        <begin position="506"/>
        <end position="542"/>
    </location>
</feature>
<keyword evidence="3" id="KW-1003">Cell membrane</keyword>
<reference evidence="12 13" key="1">
    <citation type="submission" date="2014-03" db="EMBL/GenBank/DDBJ databases">
        <title>The draft genome sequence of Thalassospira alkalitolerans JCM 18968.</title>
        <authorList>
            <person name="Lai Q."/>
            <person name="Shao Z."/>
        </authorList>
    </citation>
    <scope>NUCLEOTIDE SEQUENCE [LARGE SCALE GENOMIC DNA]</scope>
    <source>
        <strain evidence="12 13">JCM 18968</strain>
    </source>
</reference>
<feature type="transmembrane region" description="Helical" evidence="8">
    <location>
        <begin position="111"/>
        <end position="132"/>
    </location>
</feature>
<feature type="transmembrane region" description="Helical" evidence="8">
    <location>
        <begin position="406"/>
        <end position="423"/>
    </location>
</feature>
<dbReference type="GO" id="GO:0008381">
    <property type="term" value="F:mechanosensitive monoatomic ion channel activity"/>
    <property type="evidence" value="ECO:0007669"/>
    <property type="project" value="InterPro"/>
</dbReference>
<evidence type="ECO:0000256" key="4">
    <source>
        <dbReference type="ARBA" id="ARBA00022692"/>
    </source>
</evidence>
<comment type="subcellular location">
    <subcellularLocation>
        <location evidence="1">Cell membrane</location>
        <topology evidence="1">Multi-pass membrane protein</topology>
    </subcellularLocation>
</comment>
<name>A0A1Y2L6U6_9PROT</name>
<evidence type="ECO:0000256" key="1">
    <source>
        <dbReference type="ARBA" id="ARBA00004651"/>
    </source>
</evidence>
<keyword evidence="6 8" id="KW-0472">Membrane</keyword>
<evidence type="ECO:0000259" key="10">
    <source>
        <dbReference type="Pfam" id="PF21082"/>
    </source>
</evidence>
<feature type="transmembrane region" description="Helical" evidence="8">
    <location>
        <begin position="158"/>
        <end position="182"/>
    </location>
</feature>
<dbReference type="InterPro" id="IPR045276">
    <property type="entry name" value="YbiO_bact"/>
</dbReference>
<evidence type="ECO:0000256" key="8">
    <source>
        <dbReference type="SAM" id="Phobius"/>
    </source>
</evidence>
<protein>
    <submittedName>
        <fullName evidence="12">Mechanosensitive ion channel protein MscS</fullName>
    </submittedName>
</protein>
<dbReference type="GO" id="GO:0005886">
    <property type="term" value="C:plasma membrane"/>
    <property type="evidence" value="ECO:0007669"/>
    <property type="project" value="UniProtKB-SubCell"/>
</dbReference>
<proteinExistence type="inferred from homology"/>
<evidence type="ECO:0000256" key="2">
    <source>
        <dbReference type="ARBA" id="ARBA00008017"/>
    </source>
</evidence>
<dbReference type="OrthoDB" id="9814206at2"/>
<dbReference type="Pfam" id="PF21082">
    <property type="entry name" value="MS_channel_3rd"/>
    <property type="match status" value="1"/>
</dbReference>
<comment type="caution">
    <text evidence="12">The sequence shown here is derived from an EMBL/GenBank/DDBJ whole genome shotgun (WGS) entry which is preliminary data.</text>
</comment>
<dbReference type="InterPro" id="IPR011066">
    <property type="entry name" value="MscS_channel_C_sf"/>
</dbReference>
<feature type="transmembrane region" description="Helical" evidence="8">
    <location>
        <begin position="501"/>
        <end position="520"/>
    </location>
</feature>
<dbReference type="STRING" id="1293890.TALK_20195"/>
<dbReference type="PANTHER" id="PTHR30460:SF0">
    <property type="entry name" value="MODERATE CONDUCTANCE MECHANOSENSITIVE CHANNEL YBIO"/>
    <property type="match status" value="1"/>
</dbReference>
<dbReference type="InterPro" id="IPR006685">
    <property type="entry name" value="MscS_channel_2nd"/>
</dbReference>
<dbReference type="InterPro" id="IPR010920">
    <property type="entry name" value="LSM_dom_sf"/>
</dbReference>
<feature type="domain" description="Mechanosensitive ion channel MscS" evidence="9">
    <location>
        <begin position="544"/>
        <end position="608"/>
    </location>
</feature>
<evidence type="ECO:0000256" key="6">
    <source>
        <dbReference type="ARBA" id="ARBA00023136"/>
    </source>
</evidence>
<evidence type="ECO:0000259" key="9">
    <source>
        <dbReference type="Pfam" id="PF00924"/>
    </source>
</evidence>
<dbReference type="Gene3D" id="3.30.70.100">
    <property type="match status" value="1"/>
</dbReference>
<feature type="transmembrane region" description="Helical" evidence="8">
    <location>
        <begin position="188"/>
        <end position="214"/>
    </location>
</feature>
<dbReference type="SUPFAM" id="SSF82689">
    <property type="entry name" value="Mechanosensitive channel protein MscS (YggB), C-terminal domain"/>
    <property type="match status" value="1"/>
</dbReference>
<dbReference type="Gene3D" id="1.10.287.1260">
    <property type="match status" value="1"/>
</dbReference>
<keyword evidence="13" id="KW-1185">Reference proteome</keyword>
<comment type="similarity">
    <text evidence="2">Belongs to the MscS (TC 1.A.23) family.</text>
</comment>
<dbReference type="Pfam" id="PF21088">
    <property type="entry name" value="MS_channel_1st"/>
    <property type="match status" value="1"/>
</dbReference>
<evidence type="ECO:0000259" key="11">
    <source>
        <dbReference type="Pfam" id="PF21088"/>
    </source>
</evidence>
<evidence type="ECO:0000256" key="7">
    <source>
        <dbReference type="SAM" id="MobiDB-lite"/>
    </source>
</evidence>
<feature type="region of interest" description="Disordered" evidence="7">
    <location>
        <begin position="713"/>
        <end position="740"/>
    </location>
</feature>
<dbReference type="Gene3D" id="2.30.30.60">
    <property type="match status" value="1"/>
</dbReference>
<gene>
    <name evidence="12" type="ORF">TALK_20195</name>
</gene>
<evidence type="ECO:0000313" key="12">
    <source>
        <dbReference type="EMBL" id="OSQ43770.1"/>
    </source>
</evidence>
<evidence type="ECO:0000256" key="3">
    <source>
        <dbReference type="ARBA" id="ARBA00022475"/>
    </source>
</evidence>
<accession>A0A1Y2L6U6</accession>
<evidence type="ECO:0000313" key="13">
    <source>
        <dbReference type="Proteomes" id="UP000193396"/>
    </source>
</evidence>
<feature type="transmembrane region" description="Helical" evidence="8">
    <location>
        <begin position="338"/>
        <end position="356"/>
    </location>
</feature>
<dbReference type="AlphaFoldDB" id="A0A1Y2L6U6"/>
<keyword evidence="5 8" id="KW-1133">Transmembrane helix</keyword>
<dbReference type="PANTHER" id="PTHR30460">
    <property type="entry name" value="MODERATE CONDUCTANCE MECHANOSENSITIVE CHANNEL YBIO"/>
    <property type="match status" value="1"/>
</dbReference>
<dbReference type="EMBL" id="JFKB01000023">
    <property type="protein sequence ID" value="OSQ43770.1"/>
    <property type="molecule type" value="Genomic_DNA"/>
</dbReference>
<organism evidence="12 13">
    <name type="scientific">Thalassospira alkalitolerans</name>
    <dbReference type="NCBI Taxonomy" id="1293890"/>
    <lineage>
        <taxon>Bacteria</taxon>
        <taxon>Pseudomonadati</taxon>
        <taxon>Pseudomonadota</taxon>
        <taxon>Alphaproteobacteria</taxon>
        <taxon>Rhodospirillales</taxon>
        <taxon>Thalassospiraceae</taxon>
        <taxon>Thalassospira</taxon>
    </lineage>
</organism>
<sequence length="740" mass="80869">MKITTRILICLGLWLLLLPSLVALPGINNPAQAQAALMQAITNQNDTSSVPPNETVLQTADNAFSYYQFLDAGVARTRNRIAETLEGLKAFPDELAQTREFMASDFGRNGLMRIVLFTAIFVGVGLILEFFYRRATTPLCAYLESQNPTRFTDRLRQMAILCILSLLSLTVFAIGSIGTFMVFDWVPIMKAAMLSMLGAFFVLRIIMIALQFLFAPRAEGLRMINVDPQSAATLTRTLSIASGVSLFAFALAGVFRQAPPIIRGDIVLFDIAVIIGVLAFCVAAFSLGRYFANHQTANDVEKLALPTSIARLWPIIVCAYLIALGATAILAADRIMKGLLAIGIACLFDVIIRNIIESNHRKKTKLAEAKAAEINARAAAIAIEEEEEFKPVPPEIPVLTPVLKRGVRLLALVFVLASFWRIWGLDRLALAEDAGIIARAIDASTEIIMIVLIADLLWSLIKAVLDERMNSQTGGTASHANGEGGGTGLSRVQTLLPLLKNFALTVILIMVIMVTLSSLGVDIGPLIAGAGVVGLAIGFGSQALVRDVVAGVFFLLDDAFRIGEYIEVENLRGRVENISIRSMQLRHHRGPLQTVPFGEIKSIINHSRDWVIVKLEFRVPFETDVNKIKKLVKKLSADLLTDPLIGHSFIEPLKSQGVRRMEEFNMVIGLKYTSKPGEQFTIRKTVYESVLAMFKENGIHMASRNVKVDVPADATPEQKHDAIAAGAQQASEQLAPPKDS</sequence>
<dbReference type="RefSeq" id="WP_085620974.1">
    <property type="nucleotide sequence ID" value="NZ_JFKB01000023.1"/>
</dbReference>